<keyword evidence="2" id="KW-0812">Transmembrane</keyword>
<dbReference type="PANTHER" id="PTHR37813:SF1">
    <property type="entry name" value="FELS-2 PROPHAGE PROTEIN"/>
    <property type="match status" value="1"/>
</dbReference>
<keyword evidence="2" id="KW-0472">Membrane</keyword>
<accession>A0ABY4DUR4</accession>
<keyword evidence="2" id="KW-1133">Transmembrane helix</keyword>
<evidence type="ECO:0000256" key="2">
    <source>
        <dbReference type="SAM" id="Phobius"/>
    </source>
</evidence>
<sequence>MSADLAIGIKVGFGAGAAIGGLTSLRRSMHTLGSEVQKLSARQRLLGGVLENPLRMSKQRVGELKHEYVQLGVTIDKLRNKQAALGKVQLQRDHLKQQRGELLGQVAATASLATTAIVPVKLAVDFESTMADVKKVVDFDTPEQVKQMGDDILKLTRTIPMSADSLGQIAASGGQLGVARQDIIGFTEQIAKMSVAFDMSADQAGDSMAKLANVYKIPIAEIGKLGDAINELSNSSPAKAENIVNVLGRVGGVAKQFGLTEFQAASLGNAFIALGRTPEVAGTAINGMLTKLMTADKQGAKFQKVLKGMGTDAKTLKKSVAENGEQALVDFLKQVEKLPKDQQMGALVDLFGVEYADDVAALVGGLDTYEAAIKRLKDTNADGSLKFLGSMDKEFQARAETTAASWQTLKNHMAELAITVGSTLLPAVNSLLDFIKPMIAGLTDWARANPAATRSILGFVAGLALFKVSLLAGVFSLNIARTALSFFPAMMHKISATWLLSVLKFRSGTGLIFKSVGLVKSALGGLRAALPLIKAFGQGFVRGFVGLGKLAWLAMRGLGMGITRMIPIIGGAFAKLGLFLMANPIFIALGLLAAAAYMLYRNWDGVVGGAKLLWQDLGSFVGGIANTVSNFFSTAWENIKAFFSSGIGNISATIVNWSPLGLFYQAFAAVLSWFGITLPATFTGFGSMIIQGLWNGLKAKFEEVKGWFSGVAGWFGGAFQKANDIHSPSRLFRRFGGFMMEGLQIGLDAGTARPLAAISRVAQSVQRRFTQSSVLPAPDVPPLATPSFTPPALLPAPKLDLWERLGGYAAALRDTLAKRMQDASADFAAARQAEAGQQQAARQQAVIIHFNPTIHAPGGDPAQIQTALQMGLREFETLFHRMMADRERRAY</sequence>
<protein>
    <submittedName>
        <fullName evidence="4">Phage tail tape measure protein</fullName>
    </submittedName>
</protein>
<dbReference type="NCBIfam" id="TIGR01760">
    <property type="entry name" value="tape_meas_TP901"/>
    <property type="match status" value="1"/>
</dbReference>
<evidence type="ECO:0000256" key="1">
    <source>
        <dbReference type="ARBA" id="ARBA00022612"/>
    </source>
</evidence>
<evidence type="ECO:0000313" key="4">
    <source>
        <dbReference type="EMBL" id="UOO82765.1"/>
    </source>
</evidence>
<feature type="transmembrane region" description="Helical" evidence="2">
    <location>
        <begin position="576"/>
        <end position="600"/>
    </location>
</feature>
<feature type="transmembrane region" description="Helical" evidence="2">
    <location>
        <begin position="639"/>
        <end position="657"/>
    </location>
</feature>
<organism evidence="4 5">
    <name type="scientific">Uruburuella testudinis</name>
    <dbReference type="NCBI Taxonomy" id="1282863"/>
    <lineage>
        <taxon>Bacteria</taxon>
        <taxon>Pseudomonadati</taxon>
        <taxon>Pseudomonadota</taxon>
        <taxon>Betaproteobacteria</taxon>
        <taxon>Neisseriales</taxon>
        <taxon>Neisseriaceae</taxon>
        <taxon>Uruburuella</taxon>
    </lineage>
</organism>
<dbReference type="EMBL" id="CP091508">
    <property type="protein sequence ID" value="UOO82765.1"/>
    <property type="molecule type" value="Genomic_DNA"/>
</dbReference>
<feature type="transmembrane region" description="Helical" evidence="2">
    <location>
        <begin position="663"/>
        <end position="690"/>
    </location>
</feature>
<feature type="transmembrane region" description="Helical" evidence="2">
    <location>
        <begin position="456"/>
        <end position="477"/>
    </location>
</feature>
<name>A0ABY4DUR4_9NEIS</name>
<feature type="domain" description="Phage tail tape measure protein" evidence="3">
    <location>
        <begin position="150"/>
        <end position="352"/>
    </location>
</feature>
<dbReference type="Pfam" id="PF10145">
    <property type="entry name" value="PhageMin_Tail"/>
    <property type="match status" value="1"/>
</dbReference>
<reference evidence="4 5" key="1">
    <citation type="journal article" date="2022" name="Res Sq">
        <title>Evolution of multicellular longitudinally dividing oral cavity symbionts (Neisseriaceae).</title>
        <authorList>
            <person name="Nyongesa S."/>
            <person name="Weber P."/>
            <person name="Bernet E."/>
            <person name="Pullido F."/>
            <person name="Nieckarz M."/>
            <person name="Delaby M."/>
            <person name="Nieves C."/>
            <person name="Viehboeck T."/>
            <person name="Krause N."/>
            <person name="Rivera-Millot A."/>
            <person name="Nakamura A."/>
            <person name="Vischer N."/>
            <person name="VanNieuwenhze M."/>
            <person name="Brun Y."/>
            <person name="Cava F."/>
            <person name="Bulgheresi S."/>
            <person name="Veyrier F."/>
        </authorList>
    </citation>
    <scope>NUCLEOTIDE SEQUENCE [LARGE SCALE GENOMIC DNA]</scope>
    <source>
        <strain evidence="4 5">CCUG 63373m</strain>
    </source>
</reference>
<keyword evidence="5" id="KW-1185">Reference proteome</keyword>
<keyword evidence="1" id="KW-1188">Viral release from host cell</keyword>
<dbReference type="RefSeq" id="WP_244786801.1">
    <property type="nucleotide sequence ID" value="NZ_CP091508.1"/>
</dbReference>
<gene>
    <name evidence="4" type="ORF">LVJ83_04685</name>
</gene>
<proteinExistence type="predicted"/>
<evidence type="ECO:0000313" key="5">
    <source>
        <dbReference type="Proteomes" id="UP000829817"/>
    </source>
</evidence>
<dbReference type="PANTHER" id="PTHR37813">
    <property type="entry name" value="FELS-2 PROPHAGE PROTEIN"/>
    <property type="match status" value="1"/>
</dbReference>
<dbReference type="InterPro" id="IPR010090">
    <property type="entry name" value="Phage_tape_meas"/>
</dbReference>
<dbReference type="Proteomes" id="UP000829817">
    <property type="component" value="Chromosome"/>
</dbReference>
<evidence type="ECO:0000259" key="3">
    <source>
        <dbReference type="Pfam" id="PF10145"/>
    </source>
</evidence>